<evidence type="ECO:0000256" key="6">
    <source>
        <dbReference type="SAM" id="SignalP"/>
    </source>
</evidence>
<keyword evidence="3" id="KW-0378">Hydrolase</keyword>
<sequence>HASTALRRGLLFLVLGVVGLLWFVSDREEVNTNEKAEPYFADSDTSSTSKYAVIIDAQSPNASLHIHKFTSDGQYLSTFLPAGTDSLDSLFRIASTIVPSSQIPCTPFLVRVSDTREIEETEALVAALPFDVSDDGVDAMQEGEEAALTWLATGYRMGELGIVLLTLNEGDTEIVLAPGPVLDSEEFRKYKHELWVADERYLLYQRTFAGNGLRFLSQRVSGDQTFDDSTTTVDIVLAETFHNVAFPPIYAATPVVLTGYFVDVLEPLLRPVLDTTEDGLLITTVDRLSALIRAECAEADPQPRECLNLMIVYRLLRTGYRLESSQEVTILAPSLGASSVADPDWTLGAALKLVLDRHRRC</sequence>
<reference evidence="7" key="1">
    <citation type="submission" date="2014-09" db="EMBL/GenBank/DDBJ databases">
        <title>Genome sequence of the luminous mushroom Mycena chlorophos for searching fungal bioluminescence genes.</title>
        <authorList>
            <person name="Tanaka Y."/>
            <person name="Kasuga D."/>
            <person name="Oba Y."/>
            <person name="Hase S."/>
            <person name="Sato K."/>
            <person name="Oba Y."/>
            <person name="Sakakibara Y."/>
        </authorList>
    </citation>
    <scope>NUCLEOTIDE SEQUENCE</scope>
</reference>
<dbReference type="Proteomes" id="UP000815677">
    <property type="component" value="Unassembled WGS sequence"/>
</dbReference>
<dbReference type="EMBL" id="DF845306">
    <property type="protein sequence ID" value="GAT49201.1"/>
    <property type="molecule type" value="Genomic_DNA"/>
</dbReference>
<evidence type="ECO:0000256" key="3">
    <source>
        <dbReference type="ARBA" id="ARBA00022801"/>
    </source>
</evidence>
<feature type="chain" id="PRO_5045080940" description="guanosine-diphosphatase" evidence="6">
    <location>
        <begin position="28"/>
        <end position="361"/>
    </location>
</feature>
<comment type="function">
    <text evidence="4">After transfer of sugars to endogenous macromolecular acceptors, the enzyme converts nucleoside diphosphates to nucleoside monophosphates which in turn exit the Golgi lumen in a coupled antiporter reaction, allowing entry of additional nucleotide sugar from the cytosol.</text>
</comment>
<dbReference type="Gene3D" id="3.30.420.40">
    <property type="match status" value="1"/>
</dbReference>
<organism evidence="7 8">
    <name type="scientific">Mycena chlorophos</name>
    <name type="common">Agaric fungus</name>
    <name type="synonym">Agaricus chlorophos</name>
    <dbReference type="NCBI Taxonomy" id="658473"/>
    <lineage>
        <taxon>Eukaryota</taxon>
        <taxon>Fungi</taxon>
        <taxon>Dikarya</taxon>
        <taxon>Basidiomycota</taxon>
        <taxon>Agaricomycotina</taxon>
        <taxon>Agaricomycetes</taxon>
        <taxon>Agaricomycetidae</taxon>
        <taxon>Agaricales</taxon>
        <taxon>Marasmiineae</taxon>
        <taxon>Mycenaceae</taxon>
        <taxon>Mycena</taxon>
    </lineage>
</organism>
<gene>
    <name evidence="7" type="ORF">MCHLO_06534</name>
</gene>
<evidence type="ECO:0000256" key="5">
    <source>
        <dbReference type="ARBA" id="ARBA00038903"/>
    </source>
</evidence>
<evidence type="ECO:0000256" key="4">
    <source>
        <dbReference type="ARBA" id="ARBA00037742"/>
    </source>
</evidence>
<name>A0ABQ0LDS7_MYCCL</name>
<accession>A0ABQ0LDS7</accession>
<proteinExistence type="inferred from homology"/>
<comment type="subcellular location">
    <subcellularLocation>
        <location evidence="1">Golgi apparatus membrane</location>
        <topology evidence="1">Single-pass type II membrane protein</topology>
    </subcellularLocation>
</comment>
<dbReference type="PANTHER" id="PTHR11782:SF83">
    <property type="entry name" value="GUANOSINE-DIPHOSPHATASE"/>
    <property type="match status" value="1"/>
</dbReference>
<protein>
    <recommendedName>
        <fullName evidence="5">guanosine-diphosphatase</fullName>
        <ecNumber evidence="5">3.6.1.42</ecNumber>
    </recommendedName>
</protein>
<dbReference type="InterPro" id="IPR000407">
    <property type="entry name" value="GDA1_CD39_NTPase"/>
</dbReference>
<dbReference type="PANTHER" id="PTHR11782">
    <property type="entry name" value="ADENOSINE/GUANOSINE DIPHOSPHATASE"/>
    <property type="match status" value="1"/>
</dbReference>
<keyword evidence="6" id="KW-0732">Signal</keyword>
<keyword evidence="8" id="KW-1185">Reference proteome</keyword>
<evidence type="ECO:0000256" key="2">
    <source>
        <dbReference type="ARBA" id="ARBA00009283"/>
    </source>
</evidence>
<evidence type="ECO:0000313" key="8">
    <source>
        <dbReference type="Proteomes" id="UP000815677"/>
    </source>
</evidence>
<comment type="similarity">
    <text evidence="2">Belongs to the GDA1/CD39 NTPase family.</text>
</comment>
<feature type="non-terminal residue" evidence="7">
    <location>
        <position position="1"/>
    </location>
</feature>
<dbReference type="EC" id="3.6.1.42" evidence="5"/>
<evidence type="ECO:0000256" key="1">
    <source>
        <dbReference type="ARBA" id="ARBA00004323"/>
    </source>
</evidence>
<feature type="signal peptide" evidence="6">
    <location>
        <begin position="1"/>
        <end position="27"/>
    </location>
</feature>
<dbReference type="Gene3D" id="3.30.420.150">
    <property type="entry name" value="Exopolyphosphatase. Domain 2"/>
    <property type="match status" value="1"/>
</dbReference>
<evidence type="ECO:0000313" key="7">
    <source>
        <dbReference type="EMBL" id="GAT49201.1"/>
    </source>
</evidence>